<dbReference type="GO" id="GO:0046872">
    <property type="term" value="F:metal ion binding"/>
    <property type="evidence" value="ECO:0007669"/>
    <property type="project" value="UniProtKB-KW"/>
</dbReference>
<protein>
    <recommendedName>
        <fullName evidence="4">Type-4 uracil-DNA glycosylase</fullName>
        <ecNumber evidence="3">3.2.2.27</ecNumber>
    </recommendedName>
</protein>
<dbReference type="RefSeq" id="WP_013507002.1">
    <property type="nucleotide sequence ID" value="NC_014836.1"/>
</dbReference>
<evidence type="ECO:0000256" key="9">
    <source>
        <dbReference type="ARBA" id="ARBA00023004"/>
    </source>
</evidence>
<evidence type="ECO:0000256" key="8">
    <source>
        <dbReference type="ARBA" id="ARBA00022801"/>
    </source>
</evidence>
<evidence type="ECO:0000256" key="5">
    <source>
        <dbReference type="ARBA" id="ARBA00022485"/>
    </source>
</evidence>
<dbReference type="EC" id="3.2.2.27" evidence="3"/>
<evidence type="ECO:0000256" key="12">
    <source>
        <dbReference type="SAM" id="MobiDB-lite"/>
    </source>
</evidence>
<dbReference type="GO" id="GO:0004844">
    <property type="term" value="F:uracil DNA N-glycosylase activity"/>
    <property type="evidence" value="ECO:0007669"/>
    <property type="project" value="UniProtKB-EC"/>
</dbReference>
<organism evidence="14 15">
    <name type="scientific">Desulfurispirillum indicum (strain ATCC BAA-1389 / DSM 22839 / S5)</name>
    <dbReference type="NCBI Taxonomy" id="653733"/>
    <lineage>
        <taxon>Bacteria</taxon>
        <taxon>Pseudomonadati</taxon>
        <taxon>Chrysiogenota</taxon>
        <taxon>Chrysiogenia</taxon>
        <taxon>Chrysiogenales</taxon>
        <taxon>Chrysiogenaceae</taxon>
        <taxon>Desulfurispirillum</taxon>
    </lineage>
</organism>
<evidence type="ECO:0000256" key="6">
    <source>
        <dbReference type="ARBA" id="ARBA00022723"/>
    </source>
</evidence>
<dbReference type="PANTHER" id="PTHR33693">
    <property type="entry name" value="TYPE-5 URACIL-DNA GLYCOSYLASE"/>
    <property type="match status" value="1"/>
</dbReference>
<reference evidence="14 15" key="1">
    <citation type="submission" date="2010-12" db="EMBL/GenBank/DDBJ databases">
        <title>Complete sequence of Desulfurispirillum indicum S5.</title>
        <authorList>
            <consortium name="US DOE Joint Genome Institute"/>
            <person name="Lucas S."/>
            <person name="Copeland A."/>
            <person name="Lapidus A."/>
            <person name="Cheng J.-F."/>
            <person name="Goodwin L."/>
            <person name="Pitluck S."/>
            <person name="Chertkov O."/>
            <person name="Held B."/>
            <person name="Detter J.C."/>
            <person name="Han C."/>
            <person name="Tapia R."/>
            <person name="Land M."/>
            <person name="Hauser L."/>
            <person name="Kyrpides N."/>
            <person name="Ivanova N."/>
            <person name="Mikhailova N."/>
            <person name="Haggblom M."/>
            <person name="Rauschenbach I."/>
            <person name="Bini E."/>
            <person name="Woyke T."/>
        </authorList>
    </citation>
    <scope>NUCLEOTIDE SEQUENCE [LARGE SCALE GENOMIC DNA]</scope>
    <source>
        <strain evidence="15">ATCC BAA-1389 / DSM 22839 / S5</strain>
    </source>
</reference>
<keyword evidence="7" id="KW-0227">DNA damage</keyword>
<dbReference type="InterPro" id="IPR005273">
    <property type="entry name" value="Ura-DNA_glyco_family4"/>
</dbReference>
<evidence type="ECO:0000259" key="13">
    <source>
        <dbReference type="SMART" id="SM00986"/>
    </source>
</evidence>
<dbReference type="InterPro" id="IPR005122">
    <property type="entry name" value="Uracil-DNA_glycosylase-like"/>
</dbReference>
<dbReference type="SMART" id="SM00986">
    <property type="entry name" value="UDG"/>
    <property type="match status" value="1"/>
</dbReference>
<evidence type="ECO:0000256" key="11">
    <source>
        <dbReference type="ARBA" id="ARBA00023204"/>
    </source>
</evidence>
<feature type="region of interest" description="Disordered" evidence="12">
    <location>
        <begin position="34"/>
        <end position="69"/>
    </location>
</feature>
<dbReference type="CDD" id="cd10030">
    <property type="entry name" value="UDG-F4_TTUDGA_SPO1dp_like"/>
    <property type="match status" value="1"/>
</dbReference>
<keyword evidence="11" id="KW-0234">DNA repair</keyword>
<dbReference type="STRING" id="653733.Selin_2416"/>
<dbReference type="InParanoid" id="E6W552"/>
<evidence type="ECO:0000256" key="10">
    <source>
        <dbReference type="ARBA" id="ARBA00023014"/>
    </source>
</evidence>
<dbReference type="Pfam" id="PF03167">
    <property type="entry name" value="UDG"/>
    <property type="match status" value="1"/>
</dbReference>
<evidence type="ECO:0000256" key="7">
    <source>
        <dbReference type="ARBA" id="ARBA00022763"/>
    </source>
</evidence>
<keyword evidence="15" id="KW-1185">Reference proteome</keyword>
<gene>
    <name evidence="14" type="ordered locus">Selin_2416</name>
</gene>
<evidence type="ECO:0000313" key="14">
    <source>
        <dbReference type="EMBL" id="ADU67131.1"/>
    </source>
</evidence>
<dbReference type="SMART" id="SM00987">
    <property type="entry name" value="UreE_C"/>
    <property type="match status" value="1"/>
</dbReference>
<evidence type="ECO:0000256" key="2">
    <source>
        <dbReference type="ARBA" id="ARBA00006521"/>
    </source>
</evidence>
<name>E6W552_DESIS</name>
<dbReference type="AlphaFoldDB" id="E6W552"/>
<evidence type="ECO:0000313" key="15">
    <source>
        <dbReference type="Proteomes" id="UP000002572"/>
    </source>
</evidence>
<dbReference type="GO" id="GO:0051539">
    <property type="term" value="F:4 iron, 4 sulfur cluster binding"/>
    <property type="evidence" value="ECO:0007669"/>
    <property type="project" value="UniProtKB-KW"/>
</dbReference>
<evidence type="ECO:0000256" key="3">
    <source>
        <dbReference type="ARBA" id="ARBA00012030"/>
    </source>
</evidence>
<keyword evidence="5" id="KW-0004">4Fe-4S</keyword>
<dbReference type="Proteomes" id="UP000002572">
    <property type="component" value="Chromosome"/>
</dbReference>
<dbReference type="GO" id="GO:0006281">
    <property type="term" value="P:DNA repair"/>
    <property type="evidence" value="ECO:0007669"/>
    <property type="project" value="UniProtKB-KW"/>
</dbReference>
<dbReference type="HOGENOM" id="CLU_044815_1_0_0"/>
<keyword evidence="9" id="KW-0408">Iron</keyword>
<evidence type="ECO:0000256" key="4">
    <source>
        <dbReference type="ARBA" id="ARBA00019403"/>
    </source>
</evidence>
<comment type="catalytic activity">
    <reaction evidence="1">
        <text>Hydrolyzes single-stranded DNA or mismatched double-stranded DNA and polynucleotides, releasing free uracil.</text>
        <dbReference type="EC" id="3.2.2.27"/>
    </reaction>
</comment>
<keyword evidence="8" id="KW-0378">Hydrolase</keyword>
<dbReference type="OrthoDB" id="5290748at2"/>
<keyword evidence="10" id="KW-0411">Iron-sulfur</keyword>
<evidence type="ECO:0000256" key="1">
    <source>
        <dbReference type="ARBA" id="ARBA00001400"/>
    </source>
</evidence>
<comment type="similarity">
    <text evidence="2">Belongs to the uracil-DNA glycosylase (UDG) superfamily. Type 4 (UDGa) family.</text>
</comment>
<dbReference type="KEGG" id="din:Selin_2416"/>
<keyword evidence="6" id="KW-0479">Metal-binding</keyword>
<dbReference type="InterPro" id="IPR051536">
    <property type="entry name" value="UDG_Type-4/5"/>
</dbReference>
<dbReference type="eggNOG" id="COG1573">
    <property type="taxonomic scope" value="Bacteria"/>
</dbReference>
<dbReference type="NCBIfam" id="TIGR00758">
    <property type="entry name" value="UDG_fam4"/>
    <property type="match status" value="1"/>
</dbReference>
<feature type="domain" description="Uracil-DNA glycosylase-like" evidence="13">
    <location>
        <begin position="101"/>
        <end position="250"/>
    </location>
</feature>
<dbReference type="InterPro" id="IPR036895">
    <property type="entry name" value="Uracil-DNA_glycosylase-like_sf"/>
</dbReference>
<dbReference type="EMBL" id="CP002432">
    <property type="protein sequence ID" value="ADU67131.1"/>
    <property type="molecule type" value="Genomic_DNA"/>
</dbReference>
<dbReference type="PANTHER" id="PTHR33693:SF1">
    <property type="entry name" value="TYPE-4 URACIL-DNA GLYCOSYLASE"/>
    <property type="match status" value="1"/>
</dbReference>
<dbReference type="SUPFAM" id="SSF52141">
    <property type="entry name" value="Uracil-DNA glycosylase-like"/>
    <property type="match status" value="1"/>
</dbReference>
<accession>E6W552</accession>
<proteinExistence type="inferred from homology"/>
<sequence length="279" mass="31541">MHSTIDRLAFTYLTHLRYSGRPRLSVRDVAALRSLSDPGPRSASRPPVFQQTTRPAAEPPPRQTTTPAVIPSQDSWQRLEEDLKDCQACALARQGRKTIVMGEGNRQADIMLIGEGPGFDEDRLGRPFVGKSGQKLDQIMLAVGFQREELYIANVVKCRPPGNRNPEPGEISICQQFLQRQIRLVNPRFILALGKFAANFLYGESGAPRTLGSMREKILHYGDIQVVVTYHPSALLRNENLRRPVWDDVRVLRNLYDTARQEPLRFPAELKYPVAQDVE</sequence>
<dbReference type="Gene3D" id="3.40.470.10">
    <property type="entry name" value="Uracil-DNA glycosylase-like domain"/>
    <property type="match status" value="1"/>
</dbReference>